<name>A0ABT3YNP1_9PSED</name>
<dbReference type="RefSeq" id="WP_267795183.1">
    <property type="nucleotide sequence ID" value="NZ_JANIGP010000001.1"/>
</dbReference>
<protein>
    <submittedName>
        <fullName evidence="1">Uncharacterized protein</fullName>
    </submittedName>
</protein>
<dbReference type="EMBL" id="JANIGP010000001">
    <property type="protein sequence ID" value="MCY0107109.1"/>
    <property type="molecule type" value="Genomic_DNA"/>
</dbReference>
<keyword evidence="2" id="KW-1185">Reference proteome</keyword>
<evidence type="ECO:0000313" key="1">
    <source>
        <dbReference type="EMBL" id="MCY0107109.1"/>
    </source>
</evidence>
<gene>
    <name evidence="1" type="ORF">NQF78_02225</name>
</gene>
<comment type="caution">
    <text evidence="1">The sequence shown here is derived from an EMBL/GenBank/DDBJ whole genome shotgun (WGS) entry which is preliminary data.</text>
</comment>
<organism evidence="1 2">
    <name type="scientific">Pseudomonas monsensis</name>
    <dbReference type="NCBI Taxonomy" id="2745509"/>
    <lineage>
        <taxon>Bacteria</taxon>
        <taxon>Pseudomonadati</taxon>
        <taxon>Pseudomonadota</taxon>
        <taxon>Gammaproteobacteria</taxon>
        <taxon>Pseudomonadales</taxon>
        <taxon>Pseudomonadaceae</taxon>
        <taxon>Pseudomonas</taxon>
    </lineage>
</organism>
<proteinExistence type="predicted"/>
<reference evidence="1 2" key="1">
    <citation type="submission" date="2022-07" db="EMBL/GenBank/DDBJ databases">
        <title>Characterization of plant growth promoting rhizobacteria (PGPR) for use as bioinoculants in agriculture.</title>
        <authorList>
            <person name="Hassen A.I."/>
            <person name="Pierneef R."/>
        </authorList>
    </citation>
    <scope>NUCLEOTIDE SEQUENCE [LARGE SCALE GENOMIC DNA]</scope>
    <source>
        <strain evidence="1 2">SARCC-3054</strain>
    </source>
</reference>
<evidence type="ECO:0000313" key="2">
    <source>
        <dbReference type="Proteomes" id="UP001207830"/>
    </source>
</evidence>
<accession>A0ABT3YNP1</accession>
<sequence length="201" mass="22727">MINHINQDPLAFGISAGSLEEEGIKVSFGETLTGADGDIDYERVAVLKPDAFYNTQDFATPPKSPDGVVIVKNNEEIFMYIAELKSSPLKHIKKSDIVEKFDTMFSRFLIEDFKHIFLDLDYNLKNLSLWLVCDPTNIRSSIDDPVALARKIQARAALRGVLTEFVSSFRPYTFQGVTRYIVPMVSPPKIECDHFTDFLPD</sequence>
<dbReference type="Proteomes" id="UP001207830">
    <property type="component" value="Unassembled WGS sequence"/>
</dbReference>